<dbReference type="Proteomes" id="UP001060085">
    <property type="component" value="Linkage Group LG05"/>
</dbReference>
<dbReference type="EMBL" id="CM044705">
    <property type="protein sequence ID" value="KAI5664909.1"/>
    <property type="molecule type" value="Genomic_DNA"/>
</dbReference>
<keyword evidence="2" id="KW-1185">Reference proteome</keyword>
<reference evidence="2" key="1">
    <citation type="journal article" date="2023" name="Nat. Plants">
        <title>Single-cell RNA sequencing provides a high-resolution roadmap for understanding the multicellular compartmentation of specialized metabolism.</title>
        <authorList>
            <person name="Sun S."/>
            <person name="Shen X."/>
            <person name="Li Y."/>
            <person name="Li Y."/>
            <person name="Wang S."/>
            <person name="Li R."/>
            <person name="Zhang H."/>
            <person name="Shen G."/>
            <person name="Guo B."/>
            <person name="Wei J."/>
            <person name="Xu J."/>
            <person name="St-Pierre B."/>
            <person name="Chen S."/>
            <person name="Sun C."/>
        </authorList>
    </citation>
    <scope>NUCLEOTIDE SEQUENCE [LARGE SCALE GENOMIC DNA]</scope>
</reference>
<evidence type="ECO:0000313" key="2">
    <source>
        <dbReference type="Proteomes" id="UP001060085"/>
    </source>
</evidence>
<accession>A0ACC0AWJ2</accession>
<name>A0ACC0AWJ2_CATRO</name>
<sequence>MRYLWTVLADLSKEGIHNLVEFEPIEQQNIPSTHDRNTITLPKHITVVTQMVYDEPSMLYSTVNNDGNEFDGSYEDDALGMRFVDKEQAVSAGHKYSVSVGREYRVLKSKIDTWTIEQNKHRNLSSKFISVSISHLVANDPEIPISKSSRSAGIVSNWLYLQASMVCSKICHREGFW</sequence>
<gene>
    <name evidence="1" type="ORF">M9H77_24232</name>
</gene>
<comment type="caution">
    <text evidence="1">The sequence shown here is derived from an EMBL/GenBank/DDBJ whole genome shotgun (WGS) entry which is preliminary data.</text>
</comment>
<evidence type="ECO:0000313" key="1">
    <source>
        <dbReference type="EMBL" id="KAI5664909.1"/>
    </source>
</evidence>
<organism evidence="1 2">
    <name type="scientific">Catharanthus roseus</name>
    <name type="common">Madagascar periwinkle</name>
    <name type="synonym">Vinca rosea</name>
    <dbReference type="NCBI Taxonomy" id="4058"/>
    <lineage>
        <taxon>Eukaryota</taxon>
        <taxon>Viridiplantae</taxon>
        <taxon>Streptophyta</taxon>
        <taxon>Embryophyta</taxon>
        <taxon>Tracheophyta</taxon>
        <taxon>Spermatophyta</taxon>
        <taxon>Magnoliopsida</taxon>
        <taxon>eudicotyledons</taxon>
        <taxon>Gunneridae</taxon>
        <taxon>Pentapetalae</taxon>
        <taxon>asterids</taxon>
        <taxon>lamiids</taxon>
        <taxon>Gentianales</taxon>
        <taxon>Apocynaceae</taxon>
        <taxon>Rauvolfioideae</taxon>
        <taxon>Vinceae</taxon>
        <taxon>Catharanthinae</taxon>
        <taxon>Catharanthus</taxon>
    </lineage>
</organism>
<proteinExistence type="predicted"/>
<protein>
    <submittedName>
        <fullName evidence="1">Uncharacterized protein</fullName>
    </submittedName>
</protein>